<sequence length="62" mass="6839">MAAGAAMERSQPDRALTVARRKDGDARLVITRLAPNLSIDADRRIETKTMPRVRFLAGARTC</sequence>
<evidence type="ECO:0000259" key="2">
    <source>
        <dbReference type="PROSITE" id="PS50974"/>
    </source>
</evidence>
<comment type="caution">
    <text evidence="3">The sequence shown here is derived from an EMBL/GenBank/DDBJ whole genome shotgun (WGS) entry which is preliminary data.</text>
</comment>
<keyword evidence="1" id="KW-0489">Methyltransferase</keyword>
<reference evidence="3 4" key="1">
    <citation type="journal article" date="2012" name="J. Bacteriol.">
        <title>Draft Genome Sequence of the Purple Photosynthetic Bacterium Phaeospirillum molischianum DSM120, a Particularly Versatile Bacterium.</title>
        <authorList>
            <person name="Duquesne K."/>
            <person name="Prima V."/>
            <person name="Ji B."/>
            <person name="Rouy Z."/>
            <person name="Medigue C."/>
            <person name="Talla E."/>
            <person name="Sturgis J.N."/>
        </authorList>
    </citation>
    <scope>NUCLEOTIDE SEQUENCE [LARGE SCALE GENOMIC DNA]</scope>
    <source>
        <strain evidence="4">DSM120</strain>
    </source>
</reference>
<dbReference type="PROSITE" id="PS50974">
    <property type="entry name" value="ADOMET_ACTIVATION"/>
    <property type="match status" value="1"/>
</dbReference>
<gene>
    <name evidence="3" type="ORF">PHAMO_20088</name>
</gene>
<dbReference type="STRING" id="1150626.PHAMO_20088"/>
<organism evidence="3 4">
    <name type="scientific">Magnetospirillum molischianum DSM 120</name>
    <dbReference type="NCBI Taxonomy" id="1150626"/>
    <lineage>
        <taxon>Bacteria</taxon>
        <taxon>Pseudomonadati</taxon>
        <taxon>Pseudomonadota</taxon>
        <taxon>Alphaproteobacteria</taxon>
        <taxon>Rhodospirillales</taxon>
        <taxon>Rhodospirillaceae</taxon>
        <taxon>Magnetospirillum</taxon>
    </lineage>
</organism>
<dbReference type="EMBL" id="CAHP01000012">
    <property type="protein sequence ID" value="CCG40402.1"/>
    <property type="molecule type" value="Genomic_DNA"/>
</dbReference>
<protein>
    <recommendedName>
        <fullName evidence="2">AdoMet activation domain-containing protein</fullName>
    </recommendedName>
</protein>
<keyword evidence="4" id="KW-1185">Reference proteome</keyword>
<accession>H8FPW4</accession>
<dbReference type="InterPro" id="IPR004223">
    <property type="entry name" value="VitB12-dep_Met_synth_activ_dom"/>
</dbReference>
<dbReference type="GO" id="GO:0032259">
    <property type="term" value="P:methylation"/>
    <property type="evidence" value="ECO:0007669"/>
    <property type="project" value="UniProtKB-KW"/>
</dbReference>
<name>H8FPW4_MAGML</name>
<proteinExistence type="predicted"/>
<evidence type="ECO:0000313" key="4">
    <source>
        <dbReference type="Proteomes" id="UP000004169"/>
    </source>
</evidence>
<evidence type="ECO:0000256" key="1">
    <source>
        <dbReference type="PROSITE-ProRule" id="PRU00346"/>
    </source>
</evidence>
<feature type="domain" description="AdoMet activation" evidence="2">
    <location>
        <begin position="1"/>
        <end position="42"/>
    </location>
</feature>
<dbReference type="Proteomes" id="UP000004169">
    <property type="component" value="Unassembled WGS sequence"/>
</dbReference>
<dbReference type="AlphaFoldDB" id="H8FPW4"/>
<evidence type="ECO:0000313" key="3">
    <source>
        <dbReference type="EMBL" id="CCG40402.1"/>
    </source>
</evidence>
<keyword evidence="1" id="KW-0808">Transferase</keyword>
<dbReference type="GO" id="GO:0008705">
    <property type="term" value="F:methionine synthase activity"/>
    <property type="evidence" value="ECO:0007669"/>
    <property type="project" value="InterPro"/>
</dbReference>